<protein>
    <recommendedName>
        <fullName evidence="3">CCHC-type domain-containing protein</fullName>
    </recommendedName>
</protein>
<organism evidence="4 5">
    <name type="scientific">Rhododendron simsii</name>
    <name type="common">Sims's rhododendron</name>
    <dbReference type="NCBI Taxonomy" id="118357"/>
    <lineage>
        <taxon>Eukaryota</taxon>
        <taxon>Viridiplantae</taxon>
        <taxon>Streptophyta</taxon>
        <taxon>Embryophyta</taxon>
        <taxon>Tracheophyta</taxon>
        <taxon>Spermatophyta</taxon>
        <taxon>Magnoliopsida</taxon>
        <taxon>eudicotyledons</taxon>
        <taxon>Gunneridae</taxon>
        <taxon>Pentapetalae</taxon>
        <taxon>asterids</taxon>
        <taxon>Ericales</taxon>
        <taxon>Ericaceae</taxon>
        <taxon>Ericoideae</taxon>
        <taxon>Rhodoreae</taxon>
        <taxon>Rhododendron</taxon>
    </lineage>
</organism>
<dbReference type="InterPro" id="IPR005162">
    <property type="entry name" value="Retrotrans_gag_dom"/>
</dbReference>
<keyword evidence="1" id="KW-0479">Metal-binding</keyword>
<keyword evidence="5" id="KW-1185">Reference proteome</keyword>
<dbReference type="SMART" id="SM00343">
    <property type="entry name" value="ZnF_C2HC"/>
    <property type="match status" value="1"/>
</dbReference>
<evidence type="ECO:0000256" key="1">
    <source>
        <dbReference type="PROSITE-ProRule" id="PRU00047"/>
    </source>
</evidence>
<feature type="region of interest" description="Disordered" evidence="2">
    <location>
        <begin position="192"/>
        <end position="248"/>
    </location>
</feature>
<dbReference type="AlphaFoldDB" id="A0A834HHB0"/>
<proteinExistence type="predicted"/>
<comment type="caution">
    <text evidence="4">The sequence shown here is derived from an EMBL/GenBank/DDBJ whole genome shotgun (WGS) entry which is preliminary data.</text>
</comment>
<dbReference type="GO" id="GO:0003676">
    <property type="term" value="F:nucleic acid binding"/>
    <property type="evidence" value="ECO:0007669"/>
    <property type="project" value="InterPro"/>
</dbReference>
<sequence>MGNRHTIMLENKTNEVIDIVELRGLIPRMTVEAGGRTEIKPKKYDGGGGLLPLLMIFCGERLLRSPKGDFLLPGEKFFSPSFKTVTIDQHQVSTEVVNYKVKFQPRDGSGGVDPPLEFSRDPVLDQDNGWSVQFINGSAKLTRKEGVTDTGFGIGALNFMDGGRCHAKMGKSTPVQERDLRDIETDELRKQVQELQQQLQQKQPVEHESSHQDFEGESSEDGGEDFNPFYRAPDQSSSSEEKFSHHRARKNYELQRESLNVKLRNFQQHDLSVEEYTMEFEHVMIKCDIIEPEEQIIAPYLGGFRTEIVRVVQLQPDWTYNDVKLAIKVERHGKDGRGKNQQPLLMDVISNQGSGLESKPVQALKPTPKGEKTTESNHPSSSHTNSHKCFKCQGYGHMASDCPNRKIITLVEENDEHDSRDGQTELDNEITYADEGVLLMISRSLSTVHDGDEAGKKFDHEECSKILMAANMETEIDWSKPPIYDEYPEEDDDSEELKLLTTRNSPQLHISSLTVNSKKQKVDDWDWLDESVLKQRTKIFETYGVIRGTECSFVMDSGSGVTMTLDPSKLFATNIVDDPETYIIALKLPRWWRKFVSLMNCAPPKVEWYSPLFPPGMEEIVSVAETMAEVDDEKLKKLETNIKPLLRQPNSLLGRSS</sequence>
<dbReference type="Pfam" id="PF03732">
    <property type="entry name" value="Retrotrans_gag"/>
    <property type="match status" value="1"/>
</dbReference>
<dbReference type="OrthoDB" id="1731207at2759"/>
<dbReference type="PROSITE" id="PS50158">
    <property type="entry name" value="ZF_CCHC"/>
    <property type="match status" value="1"/>
</dbReference>
<evidence type="ECO:0000259" key="3">
    <source>
        <dbReference type="PROSITE" id="PS50158"/>
    </source>
</evidence>
<evidence type="ECO:0000313" key="4">
    <source>
        <dbReference type="EMBL" id="KAF7154129.1"/>
    </source>
</evidence>
<dbReference type="PANTHER" id="PTHR35046">
    <property type="entry name" value="ZINC KNUCKLE (CCHC-TYPE) FAMILY PROTEIN"/>
    <property type="match status" value="1"/>
</dbReference>
<evidence type="ECO:0000313" key="5">
    <source>
        <dbReference type="Proteomes" id="UP000626092"/>
    </source>
</evidence>
<reference evidence="4" key="1">
    <citation type="submission" date="2019-11" db="EMBL/GenBank/DDBJ databases">
        <authorList>
            <person name="Liu Y."/>
            <person name="Hou J."/>
            <person name="Li T.-Q."/>
            <person name="Guan C.-H."/>
            <person name="Wu X."/>
            <person name="Wu H.-Z."/>
            <person name="Ling F."/>
            <person name="Zhang R."/>
            <person name="Shi X.-G."/>
            <person name="Ren J.-P."/>
            <person name="Chen E.-F."/>
            <person name="Sun J.-M."/>
        </authorList>
    </citation>
    <scope>NUCLEOTIDE SEQUENCE</scope>
    <source>
        <strain evidence="4">Adult_tree_wgs_1</strain>
        <tissue evidence="4">Leaves</tissue>
    </source>
</reference>
<dbReference type="Gene3D" id="4.10.60.10">
    <property type="entry name" value="Zinc finger, CCHC-type"/>
    <property type="match status" value="1"/>
</dbReference>
<dbReference type="SUPFAM" id="SSF57756">
    <property type="entry name" value="Retrovirus zinc finger-like domains"/>
    <property type="match status" value="1"/>
</dbReference>
<feature type="region of interest" description="Disordered" evidence="2">
    <location>
        <begin position="354"/>
        <end position="387"/>
    </location>
</feature>
<dbReference type="GO" id="GO:0008270">
    <property type="term" value="F:zinc ion binding"/>
    <property type="evidence" value="ECO:0007669"/>
    <property type="project" value="UniProtKB-KW"/>
</dbReference>
<dbReference type="EMBL" id="WJXA01000001">
    <property type="protein sequence ID" value="KAF7154129.1"/>
    <property type="molecule type" value="Genomic_DNA"/>
</dbReference>
<dbReference type="Pfam" id="PF00098">
    <property type="entry name" value="zf-CCHC"/>
    <property type="match status" value="1"/>
</dbReference>
<dbReference type="Proteomes" id="UP000626092">
    <property type="component" value="Unassembled WGS sequence"/>
</dbReference>
<feature type="compositionally biased region" description="Low complexity" evidence="2">
    <location>
        <begin position="193"/>
        <end position="203"/>
    </location>
</feature>
<feature type="domain" description="CCHC-type" evidence="3">
    <location>
        <begin position="388"/>
        <end position="404"/>
    </location>
</feature>
<gene>
    <name evidence="4" type="ORF">RHSIM_Rhsim01G0165700</name>
</gene>
<dbReference type="PANTHER" id="PTHR35046:SF21">
    <property type="entry name" value="RETROTRANSPOSON GAG DOMAIN-CONTAINING PROTEIN-RELATED"/>
    <property type="match status" value="1"/>
</dbReference>
<feature type="compositionally biased region" description="Basic and acidic residues" evidence="2">
    <location>
        <begin position="204"/>
        <end position="214"/>
    </location>
</feature>
<evidence type="ECO:0000256" key="2">
    <source>
        <dbReference type="SAM" id="MobiDB-lite"/>
    </source>
</evidence>
<dbReference type="InterPro" id="IPR036875">
    <property type="entry name" value="Znf_CCHC_sf"/>
</dbReference>
<dbReference type="InterPro" id="IPR001878">
    <property type="entry name" value="Znf_CCHC"/>
</dbReference>
<feature type="compositionally biased region" description="Acidic residues" evidence="2">
    <location>
        <begin position="215"/>
        <end position="224"/>
    </location>
</feature>
<accession>A0A834HHB0</accession>
<name>A0A834HHB0_RHOSS</name>
<keyword evidence="1" id="KW-0862">Zinc</keyword>
<keyword evidence="1" id="KW-0863">Zinc-finger</keyword>